<evidence type="ECO:0000313" key="3">
    <source>
        <dbReference type="Proteomes" id="UP000248745"/>
    </source>
</evidence>
<keyword evidence="3" id="KW-1185">Reference proteome</keyword>
<name>A0A2W2AV62_9BACT</name>
<evidence type="ECO:0000256" key="1">
    <source>
        <dbReference type="SAM" id="Phobius"/>
    </source>
</evidence>
<accession>A0A2W2AV62</accession>
<organism evidence="2 3">
    <name type="scientific">Taibaiella soli</name>
    <dbReference type="NCBI Taxonomy" id="1649169"/>
    <lineage>
        <taxon>Bacteria</taxon>
        <taxon>Pseudomonadati</taxon>
        <taxon>Bacteroidota</taxon>
        <taxon>Chitinophagia</taxon>
        <taxon>Chitinophagales</taxon>
        <taxon>Chitinophagaceae</taxon>
        <taxon>Taibaiella</taxon>
    </lineage>
</organism>
<dbReference type="RefSeq" id="WP_111000205.1">
    <property type="nucleotide sequence ID" value="NZ_QKTW01000022.1"/>
</dbReference>
<reference evidence="2 3" key="1">
    <citation type="submission" date="2018-06" db="EMBL/GenBank/DDBJ databases">
        <title>Mucibacter soli gen. nov., sp. nov., a new member of the family Chitinophagaceae producing mucin.</title>
        <authorList>
            <person name="Kim M.-K."/>
            <person name="Park S."/>
            <person name="Kim T.-S."/>
            <person name="Joung Y."/>
            <person name="Han J.-H."/>
            <person name="Kim S.B."/>
        </authorList>
    </citation>
    <scope>NUCLEOTIDE SEQUENCE [LARGE SCALE GENOMIC DNA]</scope>
    <source>
        <strain evidence="2 3">R1-15</strain>
    </source>
</reference>
<feature type="transmembrane region" description="Helical" evidence="1">
    <location>
        <begin position="43"/>
        <end position="65"/>
    </location>
</feature>
<keyword evidence="1" id="KW-0812">Transmembrane</keyword>
<sequence length="139" mass="16152">MSYVIRHRGWGYWIYLLVLVFWAIFFTNTMLEPAHGSIVSGKEIAYFVIVQWFQLDLILFLVYAVNFLHDLKQGDISWVHFPILLINCFLSSVYACQYCNDDDLGFWQFLLIGKLLLISLACLILLAWTAVKFATSDDV</sequence>
<protein>
    <submittedName>
        <fullName evidence="2">Uncharacterized protein</fullName>
    </submittedName>
</protein>
<feature type="transmembrane region" description="Helical" evidence="1">
    <location>
        <begin position="12"/>
        <end position="31"/>
    </location>
</feature>
<dbReference type="EMBL" id="QKTW01000022">
    <property type="protein sequence ID" value="PZF71834.1"/>
    <property type="molecule type" value="Genomic_DNA"/>
</dbReference>
<keyword evidence="1" id="KW-1133">Transmembrane helix</keyword>
<feature type="transmembrane region" description="Helical" evidence="1">
    <location>
        <begin position="77"/>
        <end position="97"/>
    </location>
</feature>
<keyword evidence="1" id="KW-0472">Membrane</keyword>
<proteinExistence type="predicted"/>
<evidence type="ECO:0000313" key="2">
    <source>
        <dbReference type="EMBL" id="PZF71834.1"/>
    </source>
</evidence>
<feature type="transmembrane region" description="Helical" evidence="1">
    <location>
        <begin position="109"/>
        <end position="131"/>
    </location>
</feature>
<comment type="caution">
    <text evidence="2">The sequence shown here is derived from an EMBL/GenBank/DDBJ whole genome shotgun (WGS) entry which is preliminary data.</text>
</comment>
<dbReference type="Proteomes" id="UP000248745">
    <property type="component" value="Unassembled WGS sequence"/>
</dbReference>
<dbReference type="AlphaFoldDB" id="A0A2W2AV62"/>
<gene>
    <name evidence="2" type="ORF">DN068_17390</name>
</gene>